<dbReference type="InterPro" id="IPR041222">
    <property type="entry name" value="PriA_3primeBD"/>
</dbReference>
<accession>A0A249L4C6</accession>
<keyword evidence="1" id="KW-0547">Nucleotide-binding</keyword>
<keyword evidence="5" id="KW-0378">Hydrolase</keyword>
<proteinExistence type="predicted"/>
<dbReference type="Gene3D" id="3.40.50.300">
    <property type="entry name" value="P-loop containing nucleotide triphosphate hydrolases"/>
    <property type="match status" value="1"/>
</dbReference>
<dbReference type="RefSeq" id="WP_095688130.1">
    <property type="nucleotide sequence ID" value="NZ_CP016779.1"/>
</dbReference>
<dbReference type="GO" id="GO:0006302">
    <property type="term" value="P:double-strand break repair"/>
    <property type="evidence" value="ECO:0007669"/>
    <property type="project" value="TreeGrafter"/>
</dbReference>
<dbReference type="OrthoDB" id="3177118at2"/>
<sequence>MTAPLKLKQQKSNSAHREQVLISKNLPVASVLVETPVSHLEGIYDYLIPQHLNESATVGSKVLVEFGRGTTEGLLVGRKDKSEQTVRLKPILDLASPSGLVNSDLIKHIELARNRFGGSFWSILKSAIPSRVVKEEKLLTAILGEKKIIKYESTALRDLIGRADYGFLNSMERIKWGINFPITVHPDHFLLELIKVRSQVGQVLLLVPDEKDLDRLSIPLARFFGSDLIEIGSHLNKSLRYRNFLDAAFNSPKVILATRSGAFTPLSPGATVIVLSDLDQSHYELHAPGWNTRDITLLRDHQTSLIFISSSHSLEISRLIDIGWLEKKSYRQKNNLKFTTNEMGNSFIAAIKKGVTSGSALISVAEKGYANLFLCSKCRNTASCDCGGKLQIQESRNVPTCYLCQKKYPEWKCTFCSGNRPFVIAKGIDRTAEEIGKAIPKFPILISSGSKQIKKLPMGNYIVVATPGSEPSERYSAVAMLDGEKLFNRPSLRSEELAKFAWFTLLNMASQDSEIFLSLPNHHPVVQAMLKMDPSSAASYELNSRKQAKLPPYYRVAAVSGDNAEISKFTENLKNSASKYEITGPVKIDSYQSKILIRVELEQAQILVDLLDDITKVQGVKSRKIFTVRFDPFDL</sequence>
<evidence type="ECO:0000256" key="2">
    <source>
        <dbReference type="ARBA" id="ARBA00022840"/>
    </source>
</evidence>
<gene>
    <name evidence="5" type="ORF">B1sIIB91_02875</name>
</gene>
<dbReference type="InterPro" id="IPR042115">
    <property type="entry name" value="PriA_3primeBD_sf"/>
</dbReference>
<dbReference type="GO" id="GO:0006270">
    <property type="term" value="P:DNA replication initiation"/>
    <property type="evidence" value="ECO:0007669"/>
    <property type="project" value="TreeGrafter"/>
</dbReference>
<dbReference type="AlphaFoldDB" id="A0A249L4C6"/>
<evidence type="ECO:0000313" key="6">
    <source>
        <dbReference type="Proteomes" id="UP000217210"/>
    </source>
</evidence>
<evidence type="ECO:0000256" key="3">
    <source>
        <dbReference type="ARBA" id="ARBA00023125"/>
    </source>
</evidence>
<keyword evidence="3" id="KW-0238">DNA-binding</keyword>
<dbReference type="Proteomes" id="UP000217210">
    <property type="component" value="Chromosome"/>
</dbReference>
<dbReference type="GO" id="GO:0006310">
    <property type="term" value="P:DNA recombination"/>
    <property type="evidence" value="ECO:0007669"/>
    <property type="project" value="TreeGrafter"/>
</dbReference>
<reference evidence="5 6" key="1">
    <citation type="submission" date="2016-07" db="EMBL/GenBank/DDBJ databases">
        <title>High microdiversification within the ubiquitous acI lineage of Actinobacteria.</title>
        <authorList>
            <person name="Neuenschwander S.M."/>
            <person name="Salcher M."/>
            <person name="Ghai R."/>
            <person name="Pernthaler J."/>
        </authorList>
    </citation>
    <scope>NUCLEOTIDE SEQUENCE [LARGE SCALE GENOMIC DNA]</scope>
    <source>
        <strain evidence="5">MMS-IIB-91</strain>
    </source>
</reference>
<dbReference type="PANTHER" id="PTHR30580">
    <property type="entry name" value="PRIMOSOMAL PROTEIN N"/>
    <property type="match status" value="1"/>
</dbReference>
<dbReference type="GO" id="GO:0043138">
    <property type="term" value="F:3'-5' DNA helicase activity"/>
    <property type="evidence" value="ECO:0007669"/>
    <property type="project" value="TreeGrafter"/>
</dbReference>
<dbReference type="PANTHER" id="PTHR30580:SF0">
    <property type="entry name" value="PRIMOSOMAL PROTEIN N"/>
    <property type="match status" value="1"/>
</dbReference>
<evidence type="ECO:0000313" key="5">
    <source>
        <dbReference type="EMBL" id="ASY23857.1"/>
    </source>
</evidence>
<organism evidence="5 6">
    <name type="scientific">Candidatus Nanopelagicus abundans</name>
    <dbReference type="NCBI Taxonomy" id="1884916"/>
    <lineage>
        <taxon>Bacteria</taxon>
        <taxon>Bacillati</taxon>
        <taxon>Actinomycetota</taxon>
        <taxon>Actinomycetes</taxon>
        <taxon>Candidatus Nanopelagicales</taxon>
        <taxon>Candidatus Nanopelagicaceae</taxon>
        <taxon>Candidatus Nanopelagicus</taxon>
    </lineage>
</organism>
<feature type="domain" description="Primosomal protein N' 3' DNA-binding" evidence="4">
    <location>
        <begin position="31"/>
        <end position="129"/>
    </location>
</feature>
<dbReference type="Gene3D" id="3.40.1440.60">
    <property type="entry name" value="PriA, 3(prime) DNA-binding domain"/>
    <property type="match status" value="1"/>
</dbReference>
<keyword evidence="6" id="KW-1185">Reference proteome</keyword>
<dbReference type="GO" id="GO:0003677">
    <property type="term" value="F:DNA binding"/>
    <property type="evidence" value="ECO:0007669"/>
    <property type="project" value="UniProtKB-KW"/>
</dbReference>
<dbReference type="Pfam" id="PF17764">
    <property type="entry name" value="PriA_3primeBD"/>
    <property type="match status" value="1"/>
</dbReference>
<dbReference type="KEGG" id="nab:B1sIIB91_02875"/>
<dbReference type="EMBL" id="CP016779">
    <property type="protein sequence ID" value="ASY23857.1"/>
    <property type="molecule type" value="Genomic_DNA"/>
</dbReference>
<protein>
    <submittedName>
        <fullName evidence="5">Primosomal protein N' (Replication factor Y) (Superfamily II helicase)</fullName>
    </submittedName>
</protein>
<keyword evidence="2" id="KW-0067">ATP-binding</keyword>
<evidence type="ECO:0000259" key="4">
    <source>
        <dbReference type="Pfam" id="PF17764"/>
    </source>
</evidence>
<evidence type="ECO:0000256" key="1">
    <source>
        <dbReference type="ARBA" id="ARBA00022741"/>
    </source>
</evidence>
<keyword evidence="5" id="KW-0347">Helicase</keyword>
<dbReference type="InterPro" id="IPR027417">
    <property type="entry name" value="P-loop_NTPase"/>
</dbReference>
<dbReference type="GO" id="GO:0005524">
    <property type="term" value="F:ATP binding"/>
    <property type="evidence" value="ECO:0007669"/>
    <property type="project" value="UniProtKB-KW"/>
</dbReference>
<name>A0A249L4C6_9ACTN</name>